<dbReference type="EMBL" id="ML770799">
    <property type="protein sequence ID" value="KAE9382976.1"/>
    <property type="molecule type" value="Genomic_DNA"/>
</dbReference>
<keyword evidence="3" id="KW-1185">Reference proteome</keyword>
<evidence type="ECO:0000256" key="1">
    <source>
        <dbReference type="SAM" id="MobiDB-lite"/>
    </source>
</evidence>
<dbReference type="AlphaFoldDB" id="A0A6A4GBT5"/>
<gene>
    <name evidence="2" type="ORF">BT96DRAFT_1009790</name>
</gene>
<reference evidence="2" key="1">
    <citation type="journal article" date="2019" name="Environ. Microbiol.">
        <title>Fungal ecological strategies reflected in gene transcription - a case study of two litter decomposers.</title>
        <authorList>
            <person name="Barbi F."/>
            <person name="Kohler A."/>
            <person name="Barry K."/>
            <person name="Baskaran P."/>
            <person name="Daum C."/>
            <person name="Fauchery L."/>
            <person name="Ihrmark K."/>
            <person name="Kuo A."/>
            <person name="LaButti K."/>
            <person name="Lipzen A."/>
            <person name="Morin E."/>
            <person name="Grigoriev I.V."/>
            <person name="Henrissat B."/>
            <person name="Lindahl B."/>
            <person name="Martin F."/>
        </authorList>
    </citation>
    <scope>NUCLEOTIDE SEQUENCE</scope>
    <source>
        <strain evidence="2">JB14</strain>
    </source>
</reference>
<feature type="region of interest" description="Disordered" evidence="1">
    <location>
        <begin position="457"/>
        <end position="480"/>
    </location>
</feature>
<feature type="region of interest" description="Disordered" evidence="1">
    <location>
        <begin position="51"/>
        <end position="91"/>
    </location>
</feature>
<dbReference type="Proteomes" id="UP000799118">
    <property type="component" value="Unassembled WGS sequence"/>
</dbReference>
<feature type="compositionally biased region" description="Low complexity" evidence="1">
    <location>
        <begin position="457"/>
        <end position="468"/>
    </location>
</feature>
<sequence length="523" mass="57480">MKFRPFKRIAKLFRHRKPITIDCGRDCSTCSRIFNPSQLRNIVSQIGSFTGSESAGIRTDSNPGTRINESTEGSEVSPDSSPPSPLPSQPIPILALNERSHVEIGGHVFFPVGPVDYLLRIDAALSSRYTSFPDKAKSSIAKGEMRIVSPCINTVLIPGRKVVLVIGNGTANGTGYDEYNAKVELGYDANAAQERRNSFIGGLGPQTQTRATAPHVHVQMTPSGPRSGYVSRATSTHIGALPILHHPSQMQQLHAVLAQPLPIREALANATVNAARLNNEHFNRRVTRDRGVYVTGATAQAPRDTPANPNVLSPSLDVFYEARPNANVGRNQETNMNTSRYPPPPAGYPYEHSGEILARILLDCRSHIQERKIFLARPPKAQDTPSNSSVSRRSRETFYEARSNVERNERTRANLRSHTPVRAHPHSQVMRLIPAMGEDISAMPHLLDTPRVSAYGSSLDSPLSTSMSGFYRDEPESKQRGLPAELRDIAPPPDAALVLQHVLDHRARVSHSLIPHHVFPTLC</sequence>
<name>A0A6A4GBT5_9AGAR</name>
<proteinExistence type="predicted"/>
<evidence type="ECO:0000313" key="2">
    <source>
        <dbReference type="EMBL" id="KAE9382976.1"/>
    </source>
</evidence>
<evidence type="ECO:0000313" key="3">
    <source>
        <dbReference type="Proteomes" id="UP000799118"/>
    </source>
</evidence>
<feature type="compositionally biased region" description="Polar residues" evidence="1">
    <location>
        <begin position="51"/>
        <end position="73"/>
    </location>
</feature>
<protein>
    <submittedName>
        <fullName evidence="2">Uncharacterized protein</fullName>
    </submittedName>
</protein>
<accession>A0A6A4GBT5</accession>
<organism evidence="2 3">
    <name type="scientific">Gymnopus androsaceus JB14</name>
    <dbReference type="NCBI Taxonomy" id="1447944"/>
    <lineage>
        <taxon>Eukaryota</taxon>
        <taxon>Fungi</taxon>
        <taxon>Dikarya</taxon>
        <taxon>Basidiomycota</taxon>
        <taxon>Agaricomycotina</taxon>
        <taxon>Agaricomycetes</taxon>
        <taxon>Agaricomycetidae</taxon>
        <taxon>Agaricales</taxon>
        <taxon>Marasmiineae</taxon>
        <taxon>Omphalotaceae</taxon>
        <taxon>Gymnopus</taxon>
    </lineage>
</organism>
<feature type="region of interest" description="Disordered" evidence="1">
    <location>
        <begin position="378"/>
        <end position="401"/>
    </location>
</feature>
<dbReference type="OrthoDB" id="3078575at2759"/>
<feature type="compositionally biased region" description="Pro residues" evidence="1">
    <location>
        <begin position="80"/>
        <end position="90"/>
    </location>
</feature>